<dbReference type="Proteomes" id="UP000566071">
    <property type="component" value="Unassembled WGS sequence"/>
</dbReference>
<proteinExistence type="inferred from homology"/>
<keyword evidence="4" id="KW-0675">Receptor</keyword>
<dbReference type="SUPFAM" id="SSF56935">
    <property type="entry name" value="Porins"/>
    <property type="match status" value="1"/>
</dbReference>
<feature type="signal peptide" evidence="2">
    <location>
        <begin position="1"/>
        <end position="24"/>
    </location>
</feature>
<keyword evidence="1" id="KW-0998">Cell outer membrane</keyword>
<evidence type="ECO:0000313" key="4">
    <source>
        <dbReference type="EMBL" id="NNU33729.1"/>
    </source>
</evidence>
<reference evidence="4 5" key="1">
    <citation type="submission" date="2020-05" db="EMBL/GenBank/DDBJ databases">
        <authorList>
            <person name="Khan S.A."/>
            <person name="Jeon C.O."/>
            <person name="Chun B.H."/>
        </authorList>
    </citation>
    <scope>NUCLEOTIDE SEQUENCE [LARGE SCALE GENOMIC DNA]</scope>
    <source>
        <strain evidence="4 5">S1162</strain>
    </source>
</reference>
<keyword evidence="1" id="KW-0472">Membrane</keyword>
<evidence type="ECO:0000313" key="5">
    <source>
        <dbReference type="Proteomes" id="UP000566071"/>
    </source>
</evidence>
<protein>
    <submittedName>
        <fullName evidence="4">TonB-dependent receptor plug domain-containing protein</fullName>
    </submittedName>
</protein>
<dbReference type="RefSeq" id="WP_175269415.1">
    <property type="nucleotide sequence ID" value="NZ_JABFCR010000018.1"/>
</dbReference>
<dbReference type="InterPro" id="IPR037066">
    <property type="entry name" value="Plug_dom_sf"/>
</dbReference>
<keyword evidence="2" id="KW-0732">Signal</keyword>
<name>A0ABX1W0I4_9SPHI</name>
<feature type="chain" id="PRO_5045696821" evidence="2">
    <location>
        <begin position="25"/>
        <end position="130"/>
    </location>
</feature>
<evidence type="ECO:0000256" key="1">
    <source>
        <dbReference type="PROSITE-ProRule" id="PRU01360"/>
    </source>
</evidence>
<dbReference type="EMBL" id="JABFCR010000018">
    <property type="protein sequence ID" value="NNU33729.1"/>
    <property type="molecule type" value="Genomic_DNA"/>
</dbReference>
<feature type="domain" description="TonB-dependent receptor plug" evidence="3">
    <location>
        <begin position="53"/>
        <end position="124"/>
    </location>
</feature>
<dbReference type="Gene3D" id="2.170.130.10">
    <property type="entry name" value="TonB-dependent receptor, plug domain"/>
    <property type="match status" value="1"/>
</dbReference>
<keyword evidence="5" id="KW-1185">Reference proteome</keyword>
<comment type="similarity">
    <text evidence="1">Belongs to the TonB-dependent receptor family.</text>
</comment>
<dbReference type="Pfam" id="PF07715">
    <property type="entry name" value="Plug"/>
    <property type="match status" value="1"/>
</dbReference>
<comment type="caution">
    <text evidence="4">The sequence shown here is derived from an EMBL/GenBank/DDBJ whole genome shotgun (WGS) entry which is preliminary data.</text>
</comment>
<dbReference type="InterPro" id="IPR012910">
    <property type="entry name" value="Plug_dom"/>
</dbReference>
<organism evidence="4 5">
    <name type="scientific">Mucilaginibacter humi</name>
    <dbReference type="NCBI Taxonomy" id="2732510"/>
    <lineage>
        <taxon>Bacteria</taxon>
        <taxon>Pseudomonadati</taxon>
        <taxon>Bacteroidota</taxon>
        <taxon>Sphingobacteriia</taxon>
        <taxon>Sphingobacteriales</taxon>
        <taxon>Sphingobacteriaceae</taxon>
        <taxon>Mucilaginibacter</taxon>
    </lineage>
</organism>
<evidence type="ECO:0000256" key="2">
    <source>
        <dbReference type="SAM" id="SignalP"/>
    </source>
</evidence>
<keyword evidence="1" id="KW-1134">Transmembrane beta strand</keyword>
<keyword evidence="1" id="KW-0812">Transmembrane</keyword>
<evidence type="ECO:0000259" key="3">
    <source>
        <dbReference type="Pfam" id="PF07715"/>
    </source>
</evidence>
<keyword evidence="1" id="KW-0813">Transport</keyword>
<sequence length="130" mass="13935">MFIPVRKIYSTILFVLAAGGIASAQKKSNNAKADTTSLNTIVVKGYLSDQPMLSVPASVSVISPAQLKLQPDNSLVSAINTVPGVRMEERSPGSYRLSVRGSLLRSPFGIRDVKIYYDELPLTDAGAIPI</sequence>
<accession>A0ABX1W0I4</accession>
<comment type="subcellular location">
    <subcellularLocation>
        <location evidence="1">Cell outer membrane</location>
        <topology evidence="1">Multi-pass membrane protein</topology>
    </subcellularLocation>
</comment>
<dbReference type="PROSITE" id="PS52016">
    <property type="entry name" value="TONB_DEPENDENT_REC_3"/>
    <property type="match status" value="1"/>
</dbReference>
<dbReference type="InterPro" id="IPR039426">
    <property type="entry name" value="TonB-dep_rcpt-like"/>
</dbReference>
<gene>
    <name evidence="4" type="ORF">HK413_05465</name>
</gene>